<reference evidence="4 5" key="1">
    <citation type="submission" date="2019-05" db="EMBL/GenBank/DDBJ databases">
        <title>Draft Whole-Genome sequence of the green sulfur bacterium Prosthecochloris vibrioformis DSM 260.</title>
        <authorList>
            <person name="Meyer T.E."/>
            <person name="Kyndt J.A."/>
        </authorList>
    </citation>
    <scope>NUCLEOTIDE SEQUENCE [LARGE SCALE GENOMIC DNA]</scope>
    <source>
        <strain evidence="4 5">DSM 260</strain>
    </source>
</reference>
<accession>A0A5C4RXK8</accession>
<dbReference type="PANTHER" id="PTHR30055">
    <property type="entry name" value="HTH-TYPE TRANSCRIPTIONAL REGULATOR RUTR"/>
    <property type="match status" value="1"/>
</dbReference>
<feature type="DNA-binding region" description="H-T-H motif" evidence="2">
    <location>
        <begin position="31"/>
        <end position="50"/>
    </location>
</feature>
<dbReference type="Gene3D" id="1.10.10.60">
    <property type="entry name" value="Homeodomain-like"/>
    <property type="match status" value="1"/>
</dbReference>
<dbReference type="InterPro" id="IPR050109">
    <property type="entry name" value="HTH-type_TetR-like_transc_reg"/>
</dbReference>
<comment type="caution">
    <text evidence="4">The sequence shown here is derived from an EMBL/GenBank/DDBJ whole genome shotgun (WGS) entry which is preliminary data.</text>
</comment>
<evidence type="ECO:0000259" key="3">
    <source>
        <dbReference type="PROSITE" id="PS50977"/>
    </source>
</evidence>
<evidence type="ECO:0000313" key="4">
    <source>
        <dbReference type="EMBL" id="TNJ36023.1"/>
    </source>
</evidence>
<evidence type="ECO:0000256" key="2">
    <source>
        <dbReference type="PROSITE-ProRule" id="PRU00335"/>
    </source>
</evidence>
<evidence type="ECO:0000256" key="1">
    <source>
        <dbReference type="ARBA" id="ARBA00023125"/>
    </source>
</evidence>
<sequence>MKKYANSEHTREALINAAGELAAEMGFPNVSTRAVAERAGENIGSIHYHFGGKDQLFEAVVRQVITRGRSLTIEQVIEPFSDTLTEPEGQTEAIRAMVRREISILFDPKFPHWHTRVIYQLMQYRNPMQELLKTELINPFIDAIDRIVAAIRPDMPPRERFIVASLLYSPIISHADYISIYLERLDDEYYTPDYLQKLEDMIVRQTTLLLDIQAPQPQKHHTKPAP</sequence>
<evidence type="ECO:0000313" key="5">
    <source>
        <dbReference type="Proteomes" id="UP000309544"/>
    </source>
</evidence>
<dbReference type="InterPro" id="IPR001647">
    <property type="entry name" value="HTH_TetR"/>
</dbReference>
<feature type="domain" description="HTH tetR-type" evidence="3">
    <location>
        <begin position="8"/>
        <end position="68"/>
    </location>
</feature>
<keyword evidence="5" id="KW-1185">Reference proteome</keyword>
<name>A0A5C4RXK8_PROVB</name>
<dbReference type="PANTHER" id="PTHR30055:SF233">
    <property type="entry name" value="REGULATORY PROTEIN TETR"/>
    <property type="match status" value="1"/>
</dbReference>
<proteinExistence type="predicted"/>
<organism evidence="4 5">
    <name type="scientific">Prosthecochloris vibrioformis</name>
    <name type="common">Chlorobium vibrioforme</name>
    <dbReference type="NCBI Taxonomy" id="1098"/>
    <lineage>
        <taxon>Bacteria</taxon>
        <taxon>Pseudomonadati</taxon>
        <taxon>Chlorobiota</taxon>
        <taxon>Chlorobiia</taxon>
        <taxon>Chlorobiales</taxon>
        <taxon>Chlorobiaceae</taxon>
        <taxon>Prosthecochloris</taxon>
    </lineage>
</organism>
<dbReference type="GO" id="GO:0000976">
    <property type="term" value="F:transcription cis-regulatory region binding"/>
    <property type="evidence" value="ECO:0007669"/>
    <property type="project" value="TreeGrafter"/>
</dbReference>
<dbReference type="PROSITE" id="PS50977">
    <property type="entry name" value="HTH_TETR_2"/>
    <property type="match status" value="1"/>
</dbReference>
<dbReference type="PRINTS" id="PR00455">
    <property type="entry name" value="HTHTETR"/>
</dbReference>
<dbReference type="EMBL" id="VDCI01000009">
    <property type="protein sequence ID" value="TNJ36023.1"/>
    <property type="molecule type" value="Genomic_DNA"/>
</dbReference>
<dbReference type="Pfam" id="PF00440">
    <property type="entry name" value="TetR_N"/>
    <property type="match status" value="1"/>
</dbReference>
<gene>
    <name evidence="4" type="ORF">FGF68_09265</name>
</gene>
<keyword evidence="1 2" id="KW-0238">DNA-binding</keyword>
<dbReference type="AlphaFoldDB" id="A0A5C4RXK8"/>
<protein>
    <submittedName>
        <fullName evidence="4">TetR/AcrR family transcriptional regulator</fullName>
    </submittedName>
</protein>
<dbReference type="Gene3D" id="1.10.357.10">
    <property type="entry name" value="Tetracycline Repressor, domain 2"/>
    <property type="match status" value="1"/>
</dbReference>
<dbReference type="GO" id="GO:0003700">
    <property type="term" value="F:DNA-binding transcription factor activity"/>
    <property type="evidence" value="ECO:0007669"/>
    <property type="project" value="TreeGrafter"/>
</dbReference>
<dbReference type="Proteomes" id="UP000309544">
    <property type="component" value="Unassembled WGS sequence"/>
</dbReference>
<dbReference type="RefSeq" id="WP_068867459.1">
    <property type="nucleotide sequence ID" value="NZ_VDCI01000009.1"/>
</dbReference>
<dbReference type="InterPro" id="IPR009057">
    <property type="entry name" value="Homeodomain-like_sf"/>
</dbReference>
<dbReference type="SUPFAM" id="SSF46689">
    <property type="entry name" value="Homeodomain-like"/>
    <property type="match status" value="1"/>
</dbReference>